<gene>
    <name evidence="8" type="ORF">V8P97_00660</name>
</gene>
<comment type="subcellular location">
    <subcellularLocation>
        <location evidence="1">Membrane</location>
        <topology evidence="1">Multi-pass membrane protein</topology>
    </subcellularLocation>
</comment>
<keyword evidence="3 7" id="KW-0812">Transmembrane</keyword>
<evidence type="ECO:0000256" key="7">
    <source>
        <dbReference type="SAM" id="Phobius"/>
    </source>
</evidence>
<comment type="similarity">
    <text evidence="2">Belongs to the multi antimicrobial extrusion (MATE) (TC 2.A.66.1) family.</text>
</comment>
<dbReference type="PANTHER" id="PTHR42893:SF46">
    <property type="entry name" value="PROTEIN DETOXIFICATION 44, CHLOROPLASTIC"/>
    <property type="match status" value="1"/>
</dbReference>
<dbReference type="NCBIfam" id="TIGR00797">
    <property type="entry name" value="matE"/>
    <property type="match status" value="1"/>
</dbReference>
<comment type="caution">
    <text evidence="8">The sequence shown here is derived from an EMBL/GenBank/DDBJ whole genome shotgun (WGS) entry which is preliminary data.</text>
</comment>
<evidence type="ECO:0000256" key="5">
    <source>
        <dbReference type="ARBA" id="ARBA00023136"/>
    </source>
</evidence>
<feature type="transmembrane region" description="Helical" evidence="7">
    <location>
        <begin position="335"/>
        <end position="358"/>
    </location>
</feature>
<accession>A0ABU8ZL95</accession>
<keyword evidence="9" id="KW-1185">Reference proteome</keyword>
<evidence type="ECO:0000256" key="6">
    <source>
        <dbReference type="SAM" id="MobiDB-lite"/>
    </source>
</evidence>
<feature type="transmembrane region" description="Helical" evidence="7">
    <location>
        <begin position="215"/>
        <end position="235"/>
    </location>
</feature>
<dbReference type="RefSeq" id="WP_340486100.1">
    <property type="nucleotide sequence ID" value="NZ_JBANDZ010000001.1"/>
</dbReference>
<feature type="transmembrane region" description="Helical" evidence="7">
    <location>
        <begin position="152"/>
        <end position="170"/>
    </location>
</feature>
<proteinExistence type="inferred from homology"/>
<evidence type="ECO:0000313" key="9">
    <source>
        <dbReference type="Proteomes" id="UP001373159"/>
    </source>
</evidence>
<dbReference type="PANTHER" id="PTHR42893">
    <property type="entry name" value="PROTEIN DETOXIFICATION 44, CHLOROPLASTIC-RELATED"/>
    <property type="match status" value="1"/>
</dbReference>
<feature type="transmembrane region" description="Helical" evidence="7">
    <location>
        <begin position="66"/>
        <end position="89"/>
    </location>
</feature>
<evidence type="ECO:0000256" key="2">
    <source>
        <dbReference type="ARBA" id="ARBA00010199"/>
    </source>
</evidence>
<name>A0ABU8ZL95_9BIFI</name>
<reference evidence="8 9" key="1">
    <citation type="submission" date="2024-02" db="EMBL/GenBank/DDBJ databases">
        <title>Bifidobacterium honeyensis sp. nov., isolated from the comb honey.</title>
        <authorList>
            <person name="Liu W."/>
            <person name="Li Y."/>
        </authorList>
    </citation>
    <scope>NUCLEOTIDE SEQUENCE [LARGE SCALE GENOMIC DNA]</scope>
    <source>
        <strain evidence="8 9">IMAU50988</strain>
    </source>
</reference>
<feature type="transmembrane region" description="Helical" evidence="7">
    <location>
        <begin position="364"/>
        <end position="388"/>
    </location>
</feature>
<dbReference type="Pfam" id="PF01554">
    <property type="entry name" value="MatE"/>
    <property type="match status" value="2"/>
</dbReference>
<evidence type="ECO:0000313" key="8">
    <source>
        <dbReference type="EMBL" id="MEK0305993.1"/>
    </source>
</evidence>
<organism evidence="8 9">
    <name type="scientific">Bifidobacterium favimelis</name>
    <dbReference type="NCBI Taxonomy" id="3122979"/>
    <lineage>
        <taxon>Bacteria</taxon>
        <taxon>Bacillati</taxon>
        <taxon>Actinomycetota</taxon>
        <taxon>Actinomycetes</taxon>
        <taxon>Bifidobacteriales</taxon>
        <taxon>Bifidobacteriaceae</taxon>
        <taxon>Bifidobacterium</taxon>
    </lineage>
</organism>
<evidence type="ECO:0000256" key="1">
    <source>
        <dbReference type="ARBA" id="ARBA00004141"/>
    </source>
</evidence>
<feature type="transmembrane region" description="Helical" evidence="7">
    <location>
        <begin position="293"/>
        <end position="314"/>
    </location>
</feature>
<dbReference type="Proteomes" id="UP001373159">
    <property type="component" value="Unassembled WGS sequence"/>
</dbReference>
<dbReference type="EMBL" id="JBANBB010000001">
    <property type="protein sequence ID" value="MEK0305993.1"/>
    <property type="molecule type" value="Genomic_DNA"/>
</dbReference>
<evidence type="ECO:0000256" key="4">
    <source>
        <dbReference type="ARBA" id="ARBA00022989"/>
    </source>
</evidence>
<feature type="region of interest" description="Disordered" evidence="6">
    <location>
        <begin position="1"/>
        <end position="24"/>
    </location>
</feature>
<sequence>MRMNDGRDHGGAQQVSEPENAGKGAGRSAAYRSIVTLAIPTFGQLIAAPLFVMIDTAIVGHVSDTALAGLSIGSTVVLTTVGLCVFLAYGTTSQVARLIGAGRRREGMETGIDGMWLALFIGLVVCALLFAFSTPLCRMMGARGRVLVDARTYLRALLPGLPAMLLVYAANGIFRGLQKVNVTLVAAVSGAILNTVLEVIFVFGFHWGILGSGTATLIAEWYMGVFLTVPALVWARREGASWRPRMRGIVGSMGEGVPLFLRTLALRVCLFSTVVAAAHLGDQVLAAYQGVNSAWNFGLNMLDAVGIAGQSLVATELGARRRGQARTMTDISARAGMIMGVGVGLIMVCLGLFAAPLFSPTPAIRSLITVGMIVQGVFMPIAGWMWALDGILIGAADYRYLAATCSLTAVIYVACLSGLTLLARDWAPVWRIVMLWGAINVLYIGIRAISNGLRVRTDTWMNRAMATV</sequence>
<dbReference type="InterPro" id="IPR044644">
    <property type="entry name" value="DinF-like"/>
</dbReference>
<feature type="transmembrane region" description="Helical" evidence="7">
    <location>
        <begin position="110"/>
        <end position="132"/>
    </location>
</feature>
<evidence type="ECO:0000256" key="3">
    <source>
        <dbReference type="ARBA" id="ARBA00022692"/>
    </source>
</evidence>
<feature type="compositionally biased region" description="Basic and acidic residues" evidence="6">
    <location>
        <begin position="1"/>
        <end position="10"/>
    </location>
</feature>
<feature type="transmembrane region" description="Helical" evidence="7">
    <location>
        <begin position="34"/>
        <end position="54"/>
    </location>
</feature>
<keyword evidence="4 7" id="KW-1133">Transmembrane helix</keyword>
<protein>
    <submittedName>
        <fullName evidence="8">MATE family efflux transporter</fullName>
    </submittedName>
</protein>
<feature type="transmembrane region" description="Helical" evidence="7">
    <location>
        <begin position="400"/>
        <end position="423"/>
    </location>
</feature>
<keyword evidence="5 7" id="KW-0472">Membrane</keyword>
<dbReference type="InterPro" id="IPR002528">
    <property type="entry name" value="MATE_fam"/>
</dbReference>
<feature type="transmembrane region" description="Helical" evidence="7">
    <location>
        <begin position="429"/>
        <end position="446"/>
    </location>
</feature>
<feature type="transmembrane region" description="Helical" evidence="7">
    <location>
        <begin position="182"/>
        <end position="209"/>
    </location>
</feature>
<feature type="transmembrane region" description="Helical" evidence="7">
    <location>
        <begin position="256"/>
        <end position="281"/>
    </location>
</feature>